<dbReference type="Gene3D" id="3.20.20.80">
    <property type="entry name" value="Glycosidases"/>
    <property type="match status" value="1"/>
</dbReference>
<dbReference type="InterPro" id="IPR017853">
    <property type="entry name" value="GH"/>
</dbReference>
<evidence type="ECO:0000259" key="2">
    <source>
        <dbReference type="Pfam" id="PF03644"/>
    </source>
</evidence>
<evidence type="ECO:0000313" key="4">
    <source>
        <dbReference type="EMBL" id="CAD6192984.1"/>
    </source>
</evidence>
<accession>A0A8S1HBU1</accession>
<name>A0A8S1HBU1_9PELO</name>
<dbReference type="PANTHER" id="PTHR13246:SF1">
    <property type="entry name" value="CYTOSOLIC ENDO-BETA-N-ACETYLGLUCOSAMINIDASE"/>
    <property type="match status" value="1"/>
</dbReference>
<dbReference type="Proteomes" id="UP000835052">
    <property type="component" value="Unassembled WGS sequence"/>
</dbReference>
<dbReference type="Pfam" id="PF11938">
    <property type="entry name" value="DUF3456"/>
    <property type="match status" value="1"/>
</dbReference>
<reference evidence="4" key="1">
    <citation type="submission" date="2020-10" db="EMBL/GenBank/DDBJ databases">
        <authorList>
            <person name="Kikuchi T."/>
        </authorList>
    </citation>
    <scope>NUCLEOTIDE SEQUENCE</scope>
    <source>
        <strain evidence="4">NKZ352</strain>
    </source>
</reference>
<proteinExistence type="predicted"/>
<evidence type="ECO:0000313" key="5">
    <source>
        <dbReference type="Proteomes" id="UP000835052"/>
    </source>
</evidence>
<feature type="domain" description="DUF3456" evidence="3">
    <location>
        <begin position="25"/>
        <end position="143"/>
    </location>
</feature>
<dbReference type="InterPro" id="IPR032979">
    <property type="entry name" value="ENGase"/>
</dbReference>
<evidence type="ECO:0000256" key="1">
    <source>
        <dbReference type="SAM" id="SignalP"/>
    </source>
</evidence>
<feature type="domain" description="Cytosolic endo-beta-N-acetylglucosaminidase TIM barrel" evidence="2">
    <location>
        <begin position="218"/>
        <end position="437"/>
    </location>
</feature>
<keyword evidence="5" id="KW-1185">Reference proteome</keyword>
<gene>
    <name evidence="4" type="ORF">CAUJ_LOCUS8903</name>
</gene>
<feature type="chain" id="PRO_5035823100" evidence="1">
    <location>
        <begin position="19"/>
        <end position="531"/>
    </location>
</feature>
<keyword evidence="1" id="KW-0732">Signal</keyword>
<dbReference type="GO" id="GO:0033925">
    <property type="term" value="F:mannosyl-glycoprotein endo-beta-N-acetylglucosaminidase activity"/>
    <property type="evidence" value="ECO:0007669"/>
    <property type="project" value="UniProtKB-EC"/>
</dbReference>
<comment type="caution">
    <text evidence="4">The sequence shown here is derived from an EMBL/GenBank/DDBJ whole genome shotgun (WGS) entry which is preliminary data.</text>
</comment>
<dbReference type="GO" id="GO:0005829">
    <property type="term" value="C:cytosol"/>
    <property type="evidence" value="ECO:0007669"/>
    <property type="project" value="UniProtKB-SubCell"/>
</dbReference>
<dbReference type="AlphaFoldDB" id="A0A8S1HBU1"/>
<evidence type="ECO:0000259" key="3">
    <source>
        <dbReference type="Pfam" id="PF11938"/>
    </source>
</evidence>
<organism evidence="4 5">
    <name type="scientific">Caenorhabditis auriculariae</name>
    <dbReference type="NCBI Taxonomy" id="2777116"/>
    <lineage>
        <taxon>Eukaryota</taxon>
        <taxon>Metazoa</taxon>
        <taxon>Ecdysozoa</taxon>
        <taxon>Nematoda</taxon>
        <taxon>Chromadorea</taxon>
        <taxon>Rhabditida</taxon>
        <taxon>Rhabditina</taxon>
        <taxon>Rhabditomorpha</taxon>
        <taxon>Rhabditoidea</taxon>
        <taxon>Rhabditidae</taxon>
        <taxon>Peloderinae</taxon>
        <taxon>Caenorhabditis</taxon>
    </lineage>
</organism>
<dbReference type="PANTHER" id="PTHR13246">
    <property type="entry name" value="ENDO BETA N-ACETYLGLUCOSAMINIDASE"/>
    <property type="match status" value="1"/>
</dbReference>
<protein>
    <submittedName>
        <fullName evidence="4">Uncharacterized protein</fullName>
    </submittedName>
</protein>
<dbReference type="EMBL" id="CAJGYM010000031">
    <property type="protein sequence ID" value="CAD6192984.1"/>
    <property type="molecule type" value="Genomic_DNA"/>
</dbReference>
<dbReference type="Pfam" id="PF03644">
    <property type="entry name" value="Glyco_hydro_85"/>
    <property type="match status" value="1"/>
</dbReference>
<dbReference type="SUPFAM" id="SSF51445">
    <property type="entry name" value="(Trans)glycosidases"/>
    <property type="match status" value="1"/>
</dbReference>
<feature type="signal peptide" evidence="1">
    <location>
        <begin position="1"/>
        <end position="18"/>
    </location>
</feature>
<dbReference type="InterPro" id="IPR005201">
    <property type="entry name" value="TIM_ENGase"/>
</dbReference>
<dbReference type="InterPro" id="IPR021852">
    <property type="entry name" value="DUF3456"/>
</dbReference>
<dbReference type="OrthoDB" id="284473at2759"/>
<sequence length="531" mass="61104">MLRFLILLTSALSVVVSSAPSSTLECGACMLIIGQLEAKIALVDPKKTIESGSYRVSPTGEQKGLQQIPLARSESHIIDLIENICDEAKNFKRVVNTLTGKAVYVHKDSTYLRGEEDGKLRAKLLHSCSDFIDDNEEEILKSFVIRLKELALRSTFMTNVDPIDDIDDLWKWKKKVKEKPEIREVLKNYERNNGPEVLICHDMKGGYLPEESADGCEFDSENQPYIFLNWWNIDIFCYFSHHFITIPPISYTELAHKHGCISIGTFITEWNPGLKICEKLLKNRESAVETVDALVNIAEHFGFDGWLINIENVVKEEQIENLCLFLRLLREKSEKRNPNSRIIWYDSVLQDGSLKWQNALNEKNKMFYEACHSIYLNYNWTENMLLDSADHGLLRDIFVGIDVFGRGCIGGFDSWKSFSTAKLLRMSVALFRPGMVVMGIKFWQKLYPYIRTRKLLHTNIDTNFSCGLSFKNGKKWFKLADIQLQPHCLSTDCYPVEEGLQIEQIGSYSLFNFSVTSSKLSQRIYKNRMFK</sequence>